<evidence type="ECO:0000313" key="2">
    <source>
        <dbReference type="Proteomes" id="UP001596024"/>
    </source>
</evidence>
<dbReference type="RefSeq" id="WP_371392138.1">
    <property type="nucleotide sequence ID" value="NZ_CP163421.1"/>
</dbReference>
<evidence type="ECO:0008006" key="3">
    <source>
        <dbReference type="Google" id="ProtNLM"/>
    </source>
</evidence>
<gene>
    <name evidence="1" type="ORF">ACFPB0_03785</name>
</gene>
<reference evidence="2" key="1">
    <citation type="journal article" date="2019" name="Int. J. Syst. Evol. Microbiol.">
        <title>The Global Catalogue of Microorganisms (GCM) 10K type strain sequencing project: providing services to taxonomists for standard genome sequencing and annotation.</title>
        <authorList>
            <consortium name="The Broad Institute Genomics Platform"/>
            <consortium name="The Broad Institute Genome Sequencing Center for Infectious Disease"/>
            <person name="Wu L."/>
            <person name="Ma J."/>
        </authorList>
    </citation>
    <scope>NUCLEOTIDE SEQUENCE [LARGE SCALE GENOMIC DNA]</scope>
    <source>
        <strain evidence="2">CCUG 62981</strain>
    </source>
</reference>
<accession>A0ABV9NAV9</accession>
<comment type="caution">
    <text evidence="1">The sequence shown here is derived from an EMBL/GenBank/DDBJ whole genome shotgun (WGS) entry which is preliminary data.</text>
</comment>
<protein>
    <recommendedName>
        <fullName evidence="3">Apea-like HEPN domain-containing protein</fullName>
    </recommendedName>
</protein>
<evidence type="ECO:0000313" key="1">
    <source>
        <dbReference type="EMBL" id="MFC4724406.1"/>
    </source>
</evidence>
<proteinExistence type="predicted"/>
<name>A0ABV9NAV9_9PROT</name>
<keyword evidence="2" id="KW-1185">Reference proteome</keyword>
<organism evidence="1 2">
    <name type="scientific">Glycocaulis abyssi</name>
    <dbReference type="NCBI Taxonomy" id="1433403"/>
    <lineage>
        <taxon>Bacteria</taxon>
        <taxon>Pseudomonadati</taxon>
        <taxon>Pseudomonadota</taxon>
        <taxon>Alphaproteobacteria</taxon>
        <taxon>Maricaulales</taxon>
        <taxon>Maricaulaceae</taxon>
        <taxon>Glycocaulis</taxon>
    </lineage>
</organism>
<sequence length="196" mass="22017">MNMPQPMRPSSKPGKAGAVITHGPNIILQRPELAAQIGNIIANWTLVETGLLDLYALMMGDYLNVPEPEPGWVKTPANHPVASQVFEKIQSFNARLDLVEALFKWRATPEENEQFSLKLKKQIRAAYKSRNSIAHDGWAVSKSYPDALLLTRIYGHPQIYKLQDFEQISKAICDAYTDLGSLSHAMFKRRMIALQG</sequence>
<dbReference type="Proteomes" id="UP001596024">
    <property type="component" value="Unassembled WGS sequence"/>
</dbReference>
<dbReference type="EMBL" id="JBHSGQ010000001">
    <property type="protein sequence ID" value="MFC4724406.1"/>
    <property type="molecule type" value="Genomic_DNA"/>
</dbReference>